<name>A0AAD6VBM4_9AGAR</name>
<gene>
    <name evidence="1" type="ORF">GGX14DRAFT_568982</name>
</gene>
<reference evidence="1" key="1">
    <citation type="submission" date="2023-03" db="EMBL/GenBank/DDBJ databases">
        <title>Massive genome expansion in bonnet fungi (Mycena s.s.) driven by repeated elements and novel gene families across ecological guilds.</title>
        <authorList>
            <consortium name="Lawrence Berkeley National Laboratory"/>
            <person name="Harder C.B."/>
            <person name="Miyauchi S."/>
            <person name="Viragh M."/>
            <person name="Kuo A."/>
            <person name="Thoen E."/>
            <person name="Andreopoulos B."/>
            <person name="Lu D."/>
            <person name="Skrede I."/>
            <person name="Drula E."/>
            <person name="Henrissat B."/>
            <person name="Morin E."/>
            <person name="Kohler A."/>
            <person name="Barry K."/>
            <person name="LaButti K."/>
            <person name="Morin E."/>
            <person name="Salamov A."/>
            <person name="Lipzen A."/>
            <person name="Mereny Z."/>
            <person name="Hegedus B."/>
            <person name="Baldrian P."/>
            <person name="Stursova M."/>
            <person name="Weitz H."/>
            <person name="Taylor A."/>
            <person name="Grigoriev I.V."/>
            <person name="Nagy L.G."/>
            <person name="Martin F."/>
            <person name="Kauserud H."/>
        </authorList>
    </citation>
    <scope>NUCLEOTIDE SEQUENCE</scope>
    <source>
        <strain evidence="1">9144</strain>
    </source>
</reference>
<accession>A0AAD6VBM4</accession>
<sequence>MSDLDPKVFGAISLEPPVLPLSHAHLYPNIHAATAPDPWCAYVLRSFQLPDEHLRNTASVFDHSSDLGIYEHSFAASSSSLLSSHVSFCPEAMTETNFTLGAHMEFPNEWCTHSWHYTT</sequence>
<organism evidence="1 2">
    <name type="scientific">Mycena pura</name>
    <dbReference type="NCBI Taxonomy" id="153505"/>
    <lineage>
        <taxon>Eukaryota</taxon>
        <taxon>Fungi</taxon>
        <taxon>Dikarya</taxon>
        <taxon>Basidiomycota</taxon>
        <taxon>Agaricomycotina</taxon>
        <taxon>Agaricomycetes</taxon>
        <taxon>Agaricomycetidae</taxon>
        <taxon>Agaricales</taxon>
        <taxon>Marasmiineae</taxon>
        <taxon>Mycenaceae</taxon>
        <taxon>Mycena</taxon>
    </lineage>
</organism>
<protein>
    <submittedName>
        <fullName evidence="1">Uncharacterized protein</fullName>
    </submittedName>
</protein>
<comment type="caution">
    <text evidence="1">The sequence shown here is derived from an EMBL/GenBank/DDBJ whole genome shotgun (WGS) entry which is preliminary data.</text>
</comment>
<keyword evidence="2" id="KW-1185">Reference proteome</keyword>
<dbReference type="Proteomes" id="UP001219525">
    <property type="component" value="Unassembled WGS sequence"/>
</dbReference>
<evidence type="ECO:0000313" key="1">
    <source>
        <dbReference type="EMBL" id="KAJ7205230.1"/>
    </source>
</evidence>
<dbReference type="EMBL" id="JARJCW010000044">
    <property type="protein sequence ID" value="KAJ7205230.1"/>
    <property type="molecule type" value="Genomic_DNA"/>
</dbReference>
<evidence type="ECO:0000313" key="2">
    <source>
        <dbReference type="Proteomes" id="UP001219525"/>
    </source>
</evidence>
<proteinExistence type="predicted"/>
<dbReference type="AlphaFoldDB" id="A0AAD6VBM4"/>